<protein>
    <submittedName>
        <fullName evidence="3">PRC-barrel</fullName>
    </submittedName>
</protein>
<feature type="domain" description="PRC-barrel" evidence="2">
    <location>
        <begin position="141"/>
        <end position="212"/>
    </location>
</feature>
<name>A0A2N9AYJ0_METEX</name>
<gene>
    <name evidence="3" type="ORF">TK0001_5832</name>
</gene>
<reference evidence="4" key="1">
    <citation type="submission" date="2017-10" db="EMBL/GenBank/DDBJ databases">
        <authorList>
            <person name="Regsiter A."/>
            <person name="William W."/>
        </authorList>
    </citation>
    <scope>NUCLEOTIDE SEQUENCE [LARGE SCALE GENOMIC DNA]</scope>
</reference>
<dbReference type="SUPFAM" id="SSF50346">
    <property type="entry name" value="PRC-barrel domain"/>
    <property type="match status" value="1"/>
</dbReference>
<dbReference type="AlphaFoldDB" id="A0A2N9AYJ0"/>
<sequence>MSMKHFKALFAAAILCALSGTHVMADCQIADTKLEEAILQKPELRGPANRQTVRDLRSLRDAAFTLWSYGRHADCERLMANIRELIAGPAMGSLGDNDEDAAEEQFAARDPKVQRGAIQGRRDERNAKPLVSIDELAPGLRADQIIGAEVRSSDDKIVGEVRNIVFGTKDRRDYAVVASGGFFTPGKDSIVVPIRSLKVSQERDSFFLPIPHAAVKGIPLMPDQDYKWLSDEAWRTRNDALLARP</sequence>
<evidence type="ECO:0000259" key="2">
    <source>
        <dbReference type="Pfam" id="PF05239"/>
    </source>
</evidence>
<evidence type="ECO:0000313" key="3">
    <source>
        <dbReference type="EMBL" id="SOR32391.1"/>
    </source>
</evidence>
<dbReference type="Proteomes" id="UP000233769">
    <property type="component" value="Chromosome tk0001"/>
</dbReference>
<keyword evidence="1" id="KW-0732">Signal</keyword>
<dbReference type="Gene3D" id="2.30.30.240">
    <property type="entry name" value="PRC-barrel domain"/>
    <property type="match status" value="1"/>
</dbReference>
<dbReference type="Pfam" id="PF05239">
    <property type="entry name" value="PRC"/>
    <property type="match status" value="1"/>
</dbReference>
<feature type="chain" id="PRO_5014608191" evidence="1">
    <location>
        <begin position="26"/>
        <end position="245"/>
    </location>
</feature>
<dbReference type="EMBL" id="LT962688">
    <property type="protein sequence ID" value="SOR32391.1"/>
    <property type="molecule type" value="Genomic_DNA"/>
</dbReference>
<proteinExistence type="predicted"/>
<evidence type="ECO:0000256" key="1">
    <source>
        <dbReference type="SAM" id="SignalP"/>
    </source>
</evidence>
<dbReference type="InterPro" id="IPR011033">
    <property type="entry name" value="PRC_barrel-like_sf"/>
</dbReference>
<feature type="signal peptide" evidence="1">
    <location>
        <begin position="1"/>
        <end position="25"/>
    </location>
</feature>
<accession>A0A2N9AYJ0</accession>
<dbReference type="InterPro" id="IPR027275">
    <property type="entry name" value="PRC-brl_dom"/>
</dbReference>
<evidence type="ECO:0000313" key="4">
    <source>
        <dbReference type="Proteomes" id="UP000233769"/>
    </source>
</evidence>
<organism evidence="3 4">
    <name type="scientific">Methylorubrum extorquens</name>
    <name type="common">Methylobacterium dichloromethanicum</name>
    <name type="synonym">Methylobacterium extorquens</name>
    <dbReference type="NCBI Taxonomy" id="408"/>
    <lineage>
        <taxon>Bacteria</taxon>
        <taxon>Pseudomonadati</taxon>
        <taxon>Pseudomonadota</taxon>
        <taxon>Alphaproteobacteria</taxon>
        <taxon>Hyphomicrobiales</taxon>
        <taxon>Methylobacteriaceae</taxon>
        <taxon>Methylorubrum</taxon>
    </lineage>
</organism>